<dbReference type="EMBL" id="SOFM01000038">
    <property type="protein sequence ID" value="TFC02024.1"/>
    <property type="molecule type" value="Genomic_DNA"/>
</dbReference>
<dbReference type="InterPro" id="IPR021443">
    <property type="entry name" value="DUF3093"/>
</dbReference>
<reference evidence="2 3" key="1">
    <citation type="submission" date="2019-03" db="EMBL/GenBank/DDBJ databases">
        <title>Genomics of glacier-inhabiting Cryobacterium strains.</title>
        <authorList>
            <person name="Liu Q."/>
            <person name="Xin Y.-H."/>
        </authorList>
    </citation>
    <scope>NUCLEOTIDE SEQUENCE [LARGE SCALE GENOMIC DNA]</scope>
    <source>
        <strain evidence="2 3">RHLT2-21</strain>
    </source>
</reference>
<dbReference type="RefSeq" id="WP_134509955.1">
    <property type="nucleotide sequence ID" value="NZ_SOFM01000038.1"/>
</dbReference>
<protein>
    <submittedName>
        <fullName evidence="2">DUF3093 domain-containing protein</fullName>
    </submittedName>
</protein>
<evidence type="ECO:0000256" key="1">
    <source>
        <dbReference type="SAM" id="Phobius"/>
    </source>
</evidence>
<evidence type="ECO:0000313" key="3">
    <source>
        <dbReference type="Proteomes" id="UP000297643"/>
    </source>
</evidence>
<feature type="transmembrane region" description="Helical" evidence="1">
    <location>
        <begin position="38"/>
        <end position="59"/>
    </location>
</feature>
<feature type="transmembrane region" description="Helical" evidence="1">
    <location>
        <begin position="12"/>
        <end position="32"/>
    </location>
</feature>
<keyword evidence="1" id="KW-1133">Transmembrane helix</keyword>
<accession>A0A4R8W9E6</accession>
<sequence>MPEYREKLWASPAPYVATALVIPASILVFAPISMPAGIIIAACLYAACVLTLVLTSPVVQVKDGTLTAGKARIATDLVGAAAAFEGAEATLERGRRLDARAWLLIRGWVGPVVRIPIEDATDPAPYWLVSTRHPQKLAAAINGSRRPASSD</sequence>
<gene>
    <name evidence="2" type="ORF">E3O32_12385</name>
</gene>
<name>A0A4R8W9E6_9MICO</name>
<proteinExistence type="predicted"/>
<keyword evidence="1" id="KW-0812">Transmembrane</keyword>
<evidence type="ECO:0000313" key="2">
    <source>
        <dbReference type="EMBL" id="TFC02024.1"/>
    </source>
</evidence>
<dbReference type="Proteomes" id="UP000297643">
    <property type="component" value="Unassembled WGS sequence"/>
</dbReference>
<keyword evidence="3" id="KW-1185">Reference proteome</keyword>
<organism evidence="2 3">
    <name type="scientific">Cryobacterium mannosilyticum</name>
    <dbReference type="NCBI Taxonomy" id="1259190"/>
    <lineage>
        <taxon>Bacteria</taxon>
        <taxon>Bacillati</taxon>
        <taxon>Actinomycetota</taxon>
        <taxon>Actinomycetes</taxon>
        <taxon>Micrococcales</taxon>
        <taxon>Microbacteriaceae</taxon>
        <taxon>Cryobacterium</taxon>
    </lineage>
</organism>
<dbReference type="AlphaFoldDB" id="A0A4R8W9E6"/>
<keyword evidence="1" id="KW-0472">Membrane</keyword>
<dbReference type="Pfam" id="PF11292">
    <property type="entry name" value="DUF3093"/>
    <property type="match status" value="1"/>
</dbReference>
<comment type="caution">
    <text evidence="2">The sequence shown here is derived from an EMBL/GenBank/DDBJ whole genome shotgun (WGS) entry which is preliminary data.</text>
</comment>